<dbReference type="AlphaFoldDB" id="A0A915I5G5"/>
<evidence type="ECO:0000313" key="1">
    <source>
        <dbReference type="Proteomes" id="UP000887565"/>
    </source>
</evidence>
<dbReference type="WBParaSite" id="nRc.2.0.1.t09377-RA">
    <property type="protein sequence ID" value="nRc.2.0.1.t09377-RA"/>
    <property type="gene ID" value="nRc.2.0.1.g09377"/>
</dbReference>
<organism evidence="1 2">
    <name type="scientific">Romanomermis culicivorax</name>
    <name type="common">Nematode worm</name>
    <dbReference type="NCBI Taxonomy" id="13658"/>
    <lineage>
        <taxon>Eukaryota</taxon>
        <taxon>Metazoa</taxon>
        <taxon>Ecdysozoa</taxon>
        <taxon>Nematoda</taxon>
        <taxon>Enoplea</taxon>
        <taxon>Dorylaimia</taxon>
        <taxon>Mermithida</taxon>
        <taxon>Mermithoidea</taxon>
        <taxon>Mermithidae</taxon>
        <taxon>Romanomermis</taxon>
    </lineage>
</organism>
<sequence length="136" mass="16193">MRKTKFFQKDGILEITNEIQKIENSTRSFVAQSRFAFQFVLTYGVKSRYFILTIYGYLIHRTNFIKDCTTLFLSNHVSDSEIRENNHGNDLRFRPKKEYSENLNISIELIKKLIFLLIFGYEFQSKNDVKFLTPKT</sequence>
<protein>
    <submittedName>
        <fullName evidence="2">Uncharacterized protein</fullName>
    </submittedName>
</protein>
<proteinExistence type="predicted"/>
<reference evidence="2" key="1">
    <citation type="submission" date="2022-11" db="UniProtKB">
        <authorList>
            <consortium name="WormBaseParasite"/>
        </authorList>
    </citation>
    <scope>IDENTIFICATION</scope>
</reference>
<accession>A0A915I5G5</accession>
<dbReference type="Proteomes" id="UP000887565">
    <property type="component" value="Unplaced"/>
</dbReference>
<name>A0A915I5G5_ROMCU</name>
<evidence type="ECO:0000313" key="2">
    <source>
        <dbReference type="WBParaSite" id="nRc.2.0.1.t09377-RA"/>
    </source>
</evidence>
<keyword evidence="1" id="KW-1185">Reference proteome</keyword>